<sequence length="282" mass="30696">MKKNRMGMALAALLSAALIGGCEAPSLGILDGKEGQTPPSTAADPTPGNDPSASETTSATPQESDDEKKPVNRPTLEETIQTVDGVPTVTNPDEYHVIVNKQRSLPADYIPADLVEPNVLFPYADKVEKRKLREAPAKALESLFAHAKQDGIELYAVSGYRSYRTQKSLYDTYVKTQGEAHAAAFSAVPGKSEHQTGLAMDVSGADSVTRLEQSFADTPEGQWLEKNCAQHGFIIRYPKGKEDITGYAYEPWHLRYVGQEIAEEITSKGITLEEYFSNSSPS</sequence>
<dbReference type="GO" id="GO:0006508">
    <property type="term" value="P:proteolysis"/>
    <property type="evidence" value="ECO:0007669"/>
    <property type="project" value="InterPro"/>
</dbReference>
<dbReference type="CDD" id="cd14852">
    <property type="entry name" value="LD-carboxypeptidase"/>
    <property type="match status" value="1"/>
</dbReference>
<dbReference type="EMBL" id="RHHR01000007">
    <property type="protein sequence ID" value="RNB76424.1"/>
    <property type="molecule type" value="Genomic_DNA"/>
</dbReference>
<feature type="chain" id="PRO_5018070231" evidence="2">
    <location>
        <begin position="25"/>
        <end position="282"/>
    </location>
</feature>
<dbReference type="Proteomes" id="UP000282028">
    <property type="component" value="Unassembled WGS sequence"/>
</dbReference>
<keyword evidence="4" id="KW-0378">Hydrolase</keyword>
<keyword evidence="4" id="KW-0121">Carboxypeptidase</keyword>
<evidence type="ECO:0000259" key="3">
    <source>
        <dbReference type="Pfam" id="PF02557"/>
    </source>
</evidence>
<evidence type="ECO:0000256" key="1">
    <source>
        <dbReference type="SAM" id="MobiDB-lite"/>
    </source>
</evidence>
<dbReference type="Gene3D" id="3.30.1380.10">
    <property type="match status" value="1"/>
</dbReference>
<protein>
    <submittedName>
        <fullName evidence="4">D-alanyl-D-alanine carboxypeptidase family protein</fullName>
    </submittedName>
</protein>
<dbReference type="RefSeq" id="WP_122907633.1">
    <property type="nucleotide sequence ID" value="NZ_CBCSBE010000008.1"/>
</dbReference>
<keyword evidence="4" id="KW-0645">Protease</keyword>
<feature type="compositionally biased region" description="Polar residues" evidence="1">
    <location>
        <begin position="49"/>
        <end position="62"/>
    </location>
</feature>
<gene>
    <name evidence="4" type="ORF">EDM52_03595</name>
</gene>
<dbReference type="InterPro" id="IPR058193">
    <property type="entry name" value="VanY/YodJ_core_dom"/>
</dbReference>
<evidence type="ECO:0000313" key="4">
    <source>
        <dbReference type="EMBL" id="RNB76424.1"/>
    </source>
</evidence>
<feature type="signal peptide" evidence="2">
    <location>
        <begin position="1"/>
        <end position="24"/>
    </location>
</feature>
<dbReference type="Pfam" id="PF02557">
    <property type="entry name" value="VanY"/>
    <property type="match status" value="1"/>
</dbReference>
<dbReference type="PROSITE" id="PS51257">
    <property type="entry name" value="PROKAR_LIPOPROTEIN"/>
    <property type="match status" value="1"/>
</dbReference>
<organism evidence="4 5">
    <name type="scientific">Brevibacillus invocatus</name>
    <dbReference type="NCBI Taxonomy" id="173959"/>
    <lineage>
        <taxon>Bacteria</taxon>
        <taxon>Bacillati</taxon>
        <taxon>Bacillota</taxon>
        <taxon>Bacilli</taxon>
        <taxon>Bacillales</taxon>
        <taxon>Paenibacillaceae</taxon>
        <taxon>Brevibacillus</taxon>
    </lineage>
</organism>
<dbReference type="InterPro" id="IPR003709">
    <property type="entry name" value="VanY-like_core_dom"/>
</dbReference>
<dbReference type="InterPro" id="IPR052179">
    <property type="entry name" value="DD-CPase-like"/>
</dbReference>
<evidence type="ECO:0000256" key="2">
    <source>
        <dbReference type="SAM" id="SignalP"/>
    </source>
</evidence>
<dbReference type="PANTHER" id="PTHR34385">
    <property type="entry name" value="D-ALANYL-D-ALANINE CARBOXYPEPTIDASE"/>
    <property type="match status" value="1"/>
</dbReference>
<dbReference type="SUPFAM" id="SSF55166">
    <property type="entry name" value="Hedgehog/DD-peptidase"/>
    <property type="match status" value="1"/>
</dbReference>
<evidence type="ECO:0000313" key="5">
    <source>
        <dbReference type="Proteomes" id="UP000282028"/>
    </source>
</evidence>
<dbReference type="AlphaFoldDB" id="A0A3M8CLA0"/>
<feature type="domain" description="D-alanyl-D-alanine carboxypeptidase-like core" evidence="3">
    <location>
        <begin position="130"/>
        <end position="258"/>
    </location>
</feature>
<dbReference type="GO" id="GO:0004180">
    <property type="term" value="F:carboxypeptidase activity"/>
    <property type="evidence" value="ECO:0007669"/>
    <property type="project" value="UniProtKB-KW"/>
</dbReference>
<keyword evidence="5" id="KW-1185">Reference proteome</keyword>
<reference evidence="4 5" key="1">
    <citation type="submission" date="2018-10" db="EMBL/GenBank/DDBJ databases">
        <title>Phylogenomics of Brevibacillus.</title>
        <authorList>
            <person name="Dunlap C."/>
        </authorList>
    </citation>
    <scope>NUCLEOTIDE SEQUENCE [LARGE SCALE GENOMIC DNA]</scope>
    <source>
        <strain evidence="4 5">JCM 12215</strain>
    </source>
</reference>
<keyword evidence="2" id="KW-0732">Signal</keyword>
<name>A0A3M8CLA0_9BACL</name>
<comment type="caution">
    <text evidence="4">The sequence shown here is derived from an EMBL/GenBank/DDBJ whole genome shotgun (WGS) entry which is preliminary data.</text>
</comment>
<proteinExistence type="predicted"/>
<dbReference type="PANTHER" id="PTHR34385:SF1">
    <property type="entry name" value="PEPTIDOGLYCAN L-ALANYL-D-GLUTAMATE ENDOPEPTIDASE CWLK"/>
    <property type="match status" value="1"/>
</dbReference>
<accession>A0A3M8CLA0</accession>
<dbReference type="InterPro" id="IPR009045">
    <property type="entry name" value="Zn_M74/Hedgehog-like"/>
</dbReference>
<feature type="region of interest" description="Disordered" evidence="1">
    <location>
        <begin position="25"/>
        <end position="91"/>
    </location>
</feature>
<dbReference type="OrthoDB" id="9792074at2"/>